<feature type="region of interest" description="Disordered" evidence="1">
    <location>
        <begin position="37"/>
        <end position="74"/>
    </location>
</feature>
<dbReference type="AlphaFoldDB" id="A0A6V7Q9M7"/>
<evidence type="ECO:0000256" key="1">
    <source>
        <dbReference type="SAM" id="MobiDB-lite"/>
    </source>
</evidence>
<evidence type="ECO:0000313" key="3">
    <source>
        <dbReference type="EMBL" id="CAD1839899.1"/>
    </source>
</evidence>
<accession>A0A6V7Q9M7</accession>
<organism evidence="3">
    <name type="scientific">Ananas comosus var. bracteatus</name>
    <name type="common">red pineapple</name>
    <dbReference type="NCBI Taxonomy" id="296719"/>
    <lineage>
        <taxon>Eukaryota</taxon>
        <taxon>Viridiplantae</taxon>
        <taxon>Streptophyta</taxon>
        <taxon>Embryophyta</taxon>
        <taxon>Tracheophyta</taxon>
        <taxon>Spermatophyta</taxon>
        <taxon>Magnoliopsida</taxon>
        <taxon>Liliopsida</taxon>
        <taxon>Poales</taxon>
        <taxon>Bromeliaceae</taxon>
        <taxon>Bromelioideae</taxon>
        <taxon>Ananas</taxon>
    </lineage>
</organism>
<gene>
    <name evidence="3" type="ORF">CB5_LOCUS23110</name>
</gene>
<proteinExistence type="predicted"/>
<name>A0A6V7Q9M7_ANACO</name>
<sequence length="102" mass="11517">MSSGSIEDERRVGEIQRECSGCSYSVQKRKRRDGFMVKTRSDASVAESQQSIPDPQQSVSERVADSRDPVPGRVPDSQQYIVGLLYLIIYTLLPLHLDLRSF</sequence>
<evidence type="ECO:0000256" key="2">
    <source>
        <dbReference type="SAM" id="Phobius"/>
    </source>
</evidence>
<feature type="transmembrane region" description="Helical" evidence="2">
    <location>
        <begin position="80"/>
        <end position="97"/>
    </location>
</feature>
<keyword evidence="2" id="KW-1133">Transmembrane helix</keyword>
<keyword evidence="2" id="KW-0472">Membrane</keyword>
<protein>
    <submittedName>
        <fullName evidence="3">Uncharacterized protein</fullName>
    </submittedName>
</protein>
<reference evidence="3" key="1">
    <citation type="submission" date="2020-07" db="EMBL/GenBank/DDBJ databases">
        <authorList>
            <person name="Lin J."/>
        </authorList>
    </citation>
    <scope>NUCLEOTIDE SEQUENCE</scope>
</reference>
<feature type="compositionally biased region" description="Polar residues" evidence="1">
    <location>
        <begin position="46"/>
        <end position="60"/>
    </location>
</feature>
<dbReference type="EMBL" id="LR862134">
    <property type="protein sequence ID" value="CAD1839899.1"/>
    <property type="molecule type" value="Genomic_DNA"/>
</dbReference>
<keyword evidence="2" id="KW-0812">Transmembrane</keyword>